<dbReference type="Proteomes" id="UP000318349">
    <property type="component" value="Unassembled WGS sequence"/>
</dbReference>
<evidence type="ECO:0000256" key="2">
    <source>
        <dbReference type="ARBA" id="ARBA00022801"/>
    </source>
</evidence>
<name>A0A557RUK0_9RHOO</name>
<proteinExistence type="inferred from homology"/>
<feature type="domain" description="BD-FAE-like" evidence="3">
    <location>
        <begin position="60"/>
        <end position="168"/>
    </location>
</feature>
<gene>
    <name evidence="4" type="ORF">FHP89_17630</name>
</gene>
<keyword evidence="2 4" id="KW-0378">Hydrolase</keyword>
<comment type="similarity">
    <text evidence="1">Belongs to the 'GDXG' lipolytic enzyme family.</text>
</comment>
<evidence type="ECO:0000256" key="1">
    <source>
        <dbReference type="ARBA" id="ARBA00010515"/>
    </source>
</evidence>
<dbReference type="InterPro" id="IPR050300">
    <property type="entry name" value="GDXG_lipolytic_enzyme"/>
</dbReference>
<dbReference type="Pfam" id="PF20434">
    <property type="entry name" value="BD-FAE"/>
    <property type="match status" value="1"/>
</dbReference>
<comment type="caution">
    <text evidence="4">The sequence shown here is derived from an EMBL/GenBank/DDBJ whole genome shotgun (WGS) entry which is preliminary data.</text>
</comment>
<sequence>MQHWIRPLPRGWIAIVCLLIAPLGQAGPLRDRIIERRQQAAPFEQLKDVAYGAHERQRFDVYLPKPRTSGAPVILLVHGGGWRHGDKAADSVVEHKVGHWVSHGVVLVSTNYRLLPEAGPLEQVQDIARALAAVQQHAVAWGANPARVVLMGHSAGAHLVALLSARPDQVRAAGAQSWMSTVALDSAALDVPAIMQRRHPRLYDQAFGDDPARWRDASPIDQQRTAGPPLLAVCSTERKDSPCTQADAFAAATRPLGMQVDVLRQARSHREINVDLGDDPAYTRAVDAFLGSVDARWPVMH</sequence>
<dbReference type="Gene3D" id="3.40.50.1820">
    <property type="entry name" value="alpha/beta hydrolase"/>
    <property type="match status" value="1"/>
</dbReference>
<evidence type="ECO:0000313" key="4">
    <source>
        <dbReference type="EMBL" id="TVO72818.1"/>
    </source>
</evidence>
<dbReference type="AlphaFoldDB" id="A0A557RUK0"/>
<dbReference type="SUPFAM" id="SSF53474">
    <property type="entry name" value="alpha/beta-Hydrolases"/>
    <property type="match status" value="1"/>
</dbReference>
<dbReference type="PANTHER" id="PTHR48081">
    <property type="entry name" value="AB HYDROLASE SUPERFAMILY PROTEIN C4A8.06C"/>
    <property type="match status" value="1"/>
</dbReference>
<organism evidence="4 5">
    <name type="scientific">Denitromonas halophila</name>
    <dbReference type="NCBI Taxonomy" id="1629404"/>
    <lineage>
        <taxon>Bacteria</taxon>
        <taxon>Pseudomonadati</taxon>
        <taxon>Pseudomonadota</taxon>
        <taxon>Betaproteobacteria</taxon>
        <taxon>Rhodocyclales</taxon>
        <taxon>Zoogloeaceae</taxon>
        <taxon>Denitromonas</taxon>
    </lineage>
</organism>
<protein>
    <submittedName>
        <fullName evidence="4">Alpha/beta hydrolase</fullName>
    </submittedName>
</protein>
<dbReference type="PANTHER" id="PTHR48081:SF33">
    <property type="entry name" value="KYNURENINE FORMAMIDASE"/>
    <property type="match status" value="1"/>
</dbReference>
<evidence type="ECO:0000259" key="3">
    <source>
        <dbReference type="Pfam" id="PF20434"/>
    </source>
</evidence>
<reference evidence="4 5" key="1">
    <citation type="submission" date="2019-07" db="EMBL/GenBank/DDBJ databases">
        <title>The pathways for chlorine oxyanion respiration interact through the shared metabolite chlorate.</title>
        <authorList>
            <person name="Barnum T.P."/>
            <person name="Cheng Y."/>
            <person name="Hill K.A."/>
            <person name="Lucas L.N."/>
            <person name="Carlson H.K."/>
            <person name="Coates J.D."/>
        </authorList>
    </citation>
    <scope>NUCLEOTIDE SEQUENCE [LARGE SCALE GENOMIC DNA]</scope>
    <source>
        <strain evidence="4 5">SFB-1</strain>
    </source>
</reference>
<dbReference type="EMBL" id="VMNI01000020">
    <property type="protein sequence ID" value="TVO72818.1"/>
    <property type="molecule type" value="Genomic_DNA"/>
</dbReference>
<dbReference type="InterPro" id="IPR049492">
    <property type="entry name" value="BD-FAE-like_dom"/>
</dbReference>
<dbReference type="GO" id="GO:0016787">
    <property type="term" value="F:hydrolase activity"/>
    <property type="evidence" value="ECO:0007669"/>
    <property type="project" value="UniProtKB-KW"/>
</dbReference>
<dbReference type="InterPro" id="IPR029058">
    <property type="entry name" value="AB_hydrolase_fold"/>
</dbReference>
<evidence type="ECO:0000313" key="5">
    <source>
        <dbReference type="Proteomes" id="UP000318349"/>
    </source>
</evidence>
<dbReference type="PROSITE" id="PS01173">
    <property type="entry name" value="LIPASE_GDXG_HIS"/>
    <property type="match status" value="1"/>
</dbReference>
<dbReference type="InterPro" id="IPR002168">
    <property type="entry name" value="Lipase_GDXG_HIS_AS"/>
</dbReference>
<accession>A0A557RUK0</accession>